<accession>A0A9Q3CTB5</accession>
<dbReference type="Proteomes" id="UP000765509">
    <property type="component" value="Unassembled WGS sequence"/>
</dbReference>
<reference evidence="2" key="1">
    <citation type="submission" date="2021-03" db="EMBL/GenBank/DDBJ databases">
        <title>Draft genome sequence of rust myrtle Austropuccinia psidii MF-1, a brazilian biotype.</title>
        <authorList>
            <person name="Quecine M.C."/>
            <person name="Pachon D.M.R."/>
            <person name="Bonatelli M.L."/>
            <person name="Correr F.H."/>
            <person name="Franceschini L.M."/>
            <person name="Leite T.F."/>
            <person name="Margarido G.R.A."/>
            <person name="Almeida C.A."/>
            <person name="Ferrarezi J.A."/>
            <person name="Labate C.A."/>
        </authorList>
    </citation>
    <scope>NUCLEOTIDE SEQUENCE</scope>
    <source>
        <strain evidence="2">MF-1</strain>
    </source>
</reference>
<organism evidence="2 3">
    <name type="scientific">Austropuccinia psidii MF-1</name>
    <dbReference type="NCBI Taxonomy" id="1389203"/>
    <lineage>
        <taxon>Eukaryota</taxon>
        <taxon>Fungi</taxon>
        <taxon>Dikarya</taxon>
        <taxon>Basidiomycota</taxon>
        <taxon>Pucciniomycotina</taxon>
        <taxon>Pucciniomycetes</taxon>
        <taxon>Pucciniales</taxon>
        <taxon>Sphaerophragmiaceae</taxon>
        <taxon>Austropuccinia</taxon>
    </lineage>
</organism>
<keyword evidence="3" id="KW-1185">Reference proteome</keyword>
<sequence>MESIYGKEKNYAFNSRMKKKQPSATQASAKNSPSSQQQQLKCEKAAKITVQGQGQSTGHKALHPGLQNPKDSVGCQGKCISDGQNNYGISKKGGSQTKISEIISDIVDGIPNFHIARNDVKSHISDEN</sequence>
<feature type="region of interest" description="Disordered" evidence="1">
    <location>
        <begin position="1"/>
        <end position="72"/>
    </location>
</feature>
<dbReference type="AlphaFoldDB" id="A0A9Q3CTB5"/>
<evidence type="ECO:0000313" key="3">
    <source>
        <dbReference type="Proteomes" id="UP000765509"/>
    </source>
</evidence>
<dbReference type="EMBL" id="AVOT02010812">
    <property type="protein sequence ID" value="MBW0490906.1"/>
    <property type="molecule type" value="Genomic_DNA"/>
</dbReference>
<proteinExistence type="predicted"/>
<evidence type="ECO:0000256" key="1">
    <source>
        <dbReference type="SAM" id="MobiDB-lite"/>
    </source>
</evidence>
<evidence type="ECO:0000313" key="2">
    <source>
        <dbReference type="EMBL" id="MBW0490906.1"/>
    </source>
</evidence>
<protein>
    <submittedName>
        <fullName evidence="2">Uncharacterized protein</fullName>
    </submittedName>
</protein>
<feature type="compositionally biased region" description="Basic and acidic residues" evidence="1">
    <location>
        <begin position="1"/>
        <end position="10"/>
    </location>
</feature>
<comment type="caution">
    <text evidence="2">The sequence shown here is derived from an EMBL/GenBank/DDBJ whole genome shotgun (WGS) entry which is preliminary data.</text>
</comment>
<feature type="compositionally biased region" description="Polar residues" evidence="1">
    <location>
        <begin position="22"/>
        <end position="40"/>
    </location>
</feature>
<gene>
    <name evidence="2" type="ORF">O181_030621</name>
</gene>
<name>A0A9Q3CTB5_9BASI</name>